<feature type="transmembrane region" description="Helical" evidence="1">
    <location>
        <begin position="20"/>
        <end position="43"/>
    </location>
</feature>
<dbReference type="EMBL" id="QJTF01000002">
    <property type="protein sequence ID" value="PYE90002.1"/>
    <property type="molecule type" value="Genomic_DNA"/>
</dbReference>
<dbReference type="Pfam" id="PF13632">
    <property type="entry name" value="Glyco_trans_2_3"/>
    <property type="match status" value="1"/>
</dbReference>
<dbReference type="Proteomes" id="UP000247454">
    <property type="component" value="Unassembled WGS sequence"/>
</dbReference>
<gene>
    <name evidence="3" type="ORF">C7477_10289</name>
</gene>
<keyword evidence="1" id="KW-0812">Transmembrane</keyword>
<proteinExistence type="predicted"/>
<reference evidence="3 4" key="1">
    <citation type="submission" date="2018-06" db="EMBL/GenBank/DDBJ databases">
        <title>Genomic Encyclopedia of Type Strains, Phase III (KMG-III): the genomes of soil and plant-associated and newly described type strains.</title>
        <authorList>
            <person name="Whitman W."/>
        </authorList>
    </citation>
    <scope>NUCLEOTIDE SEQUENCE [LARGE SCALE GENOMIC DNA]</scope>
    <source>
        <strain evidence="3 4">ORS 1419</strain>
    </source>
</reference>
<dbReference type="AlphaFoldDB" id="A0A318T6B9"/>
<dbReference type="NCBIfam" id="NF012033">
    <property type="entry name" value="PRK15489.1"/>
    <property type="match status" value="1"/>
</dbReference>
<dbReference type="NCBIfam" id="NF011305">
    <property type="entry name" value="PRK14716.1-3"/>
    <property type="match status" value="1"/>
</dbReference>
<protein>
    <submittedName>
        <fullName evidence="3">Adsorption protein B</fullName>
    </submittedName>
</protein>
<dbReference type="InterPro" id="IPR001173">
    <property type="entry name" value="Glyco_trans_2-like"/>
</dbReference>
<dbReference type="SUPFAM" id="SSF53448">
    <property type="entry name" value="Nucleotide-diphospho-sugar transferases"/>
    <property type="match status" value="1"/>
</dbReference>
<feature type="domain" description="Glycosyltransferase 2-like" evidence="2">
    <location>
        <begin position="165"/>
        <end position="382"/>
    </location>
</feature>
<evidence type="ECO:0000259" key="2">
    <source>
        <dbReference type="Pfam" id="PF13632"/>
    </source>
</evidence>
<sequence>MSLYWPYLFADYYLWLEYGAIAIAVVILISSIDDLFIDAWYWFREAKRATTKRGYKPLRAEQLRDRPEQHIAIMIPAWMEYDVIAAMLENMVKVLDYRNYTIFVGTYCNDAATIKEVERMRRRYKQLVRVEVPHAGPTCKADCLNWVVQAIFAHEEKHGISFAGVVLHDSEDVLHPVELQYFNYLLPRKDLIQLPVASLERNWFDLVAGVYMDEFAEWHGKDLVVRESLAKQVPSAGVGTCFSRRALLTLAAETDNQPFNTQTLTEDYDIGVRLAAHGMHSILARFPVEYRVKRASWFGYGKVKETIVRMPLSVREYFPNTFRTSYRQKTRWSLGIVFQGWAYFGWHGSLVDRYFLLRDRKGAVTAFIAILAYVLVAQYLLFQIAFVTGLMTVSYPPITASGSWFELLLGLNAVALTLRVAQRVYFTSRTFGWEHGLLSIPRMVVGNFVNFMAMSRAWKQYLLHLILGRRLTWDKTMHDFPTGGGLTEERTRLGELLVSWQAINDDTLQAALQKQDQKHVPFGRILVQEGWLAEEVLAEAIAFQSGLDLTSVSEAEILAAKDRFPLELSVRWRILALPDGEGPDGKVRLATAAPLPDIVQEQIRATLGYRPRQFIVRDRDITVGLRFLSEQRKDGASVESLSALKLVHSSEVPLLGDLLVEQGGVSRDAFNEAMMHYSPASDGLVGGYLVARNVISKDTLEWALQEQQRHAVEVAAREMSH</sequence>
<dbReference type="SUPFAM" id="SSF160246">
    <property type="entry name" value="EspE N-terminal domain-like"/>
    <property type="match status" value="1"/>
</dbReference>
<evidence type="ECO:0000256" key="1">
    <source>
        <dbReference type="SAM" id="Phobius"/>
    </source>
</evidence>
<name>A0A318T6B9_9HYPH</name>
<keyword evidence="4" id="KW-1185">Reference proteome</keyword>
<feature type="transmembrane region" description="Helical" evidence="1">
    <location>
        <begin position="363"/>
        <end position="382"/>
    </location>
</feature>
<dbReference type="InterPro" id="IPR037257">
    <property type="entry name" value="T2SS_E_N_sf"/>
</dbReference>
<keyword evidence="1" id="KW-0472">Membrane</keyword>
<comment type="caution">
    <text evidence="3">The sequence shown here is derived from an EMBL/GenBank/DDBJ whole genome shotgun (WGS) entry which is preliminary data.</text>
</comment>
<dbReference type="InterPro" id="IPR029044">
    <property type="entry name" value="Nucleotide-diphossugar_trans"/>
</dbReference>
<evidence type="ECO:0000313" key="4">
    <source>
        <dbReference type="Proteomes" id="UP000247454"/>
    </source>
</evidence>
<evidence type="ECO:0000313" key="3">
    <source>
        <dbReference type="EMBL" id="PYE90002.1"/>
    </source>
</evidence>
<accession>A0A318T6B9</accession>
<organism evidence="3 4">
    <name type="scientific">Phyllobacterium leguminum</name>
    <dbReference type="NCBI Taxonomy" id="314237"/>
    <lineage>
        <taxon>Bacteria</taxon>
        <taxon>Pseudomonadati</taxon>
        <taxon>Pseudomonadota</taxon>
        <taxon>Alphaproteobacteria</taxon>
        <taxon>Hyphomicrobiales</taxon>
        <taxon>Phyllobacteriaceae</taxon>
        <taxon>Phyllobacterium</taxon>
    </lineage>
</organism>
<dbReference type="Gene3D" id="3.90.550.10">
    <property type="entry name" value="Spore Coat Polysaccharide Biosynthesis Protein SpsA, Chain A"/>
    <property type="match status" value="1"/>
</dbReference>
<dbReference type="RefSeq" id="WP_110748393.1">
    <property type="nucleotide sequence ID" value="NZ_QJTF01000002.1"/>
</dbReference>
<keyword evidence="1" id="KW-1133">Transmembrane helix</keyword>
<dbReference type="OrthoDB" id="5294733at2"/>